<evidence type="ECO:0000313" key="1">
    <source>
        <dbReference type="EMBL" id="TFK62220.1"/>
    </source>
</evidence>
<dbReference type="EMBL" id="ML208597">
    <property type="protein sequence ID" value="TFK62220.1"/>
    <property type="molecule type" value="Genomic_DNA"/>
</dbReference>
<gene>
    <name evidence="1" type="ORF">BDN72DRAFT_862995</name>
</gene>
<organism evidence="1 2">
    <name type="scientific">Pluteus cervinus</name>
    <dbReference type="NCBI Taxonomy" id="181527"/>
    <lineage>
        <taxon>Eukaryota</taxon>
        <taxon>Fungi</taxon>
        <taxon>Dikarya</taxon>
        <taxon>Basidiomycota</taxon>
        <taxon>Agaricomycotina</taxon>
        <taxon>Agaricomycetes</taxon>
        <taxon>Agaricomycetidae</taxon>
        <taxon>Agaricales</taxon>
        <taxon>Pluteineae</taxon>
        <taxon>Pluteaceae</taxon>
        <taxon>Pluteus</taxon>
    </lineage>
</organism>
<dbReference type="Proteomes" id="UP000308600">
    <property type="component" value="Unassembled WGS sequence"/>
</dbReference>
<name>A0ACD3A964_9AGAR</name>
<evidence type="ECO:0000313" key="2">
    <source>
        <dbReference type="Proteomes" id="UP000308600"/>
    </source>
</evidence>
<reference evidence="1 2" key="1">
    <citation type="journal article" date="2019" name="Nat. Ecol. Evol.">
        <title>Megaphylogeny resolves global patterns of mushroom evolution.</title>
        <authorList>
            <person name="Varga T."/>
            <person name="Krizsan K."/>
            <person name="Foldi C."/>
            <person name="Dima B."/>
            <person name="Sanchez-Garcia M."/>
            <person name="Sanchez-Ramirez S."/>
            <person name="Szollosi G.J."/>
            <person name="Szarkandi J.G."/>
            <person name="Papp V."/>
            <person name="Albert L."/>
            <person name="Andreopoulos W."/>
            <person name="Angelini C."/>
            <person name="Antonin V."/>
            <person name="Barry K.W."/>
            <person name="Bougher N.L."/>
            <person name="Buchanan P."/>
            <person name="Buyck B."/>
            <person name="Bense V."/>
            <person name="Catcheside P."/>
            <person name="Chovatia M."/>
            <person name="Cooper J."/>
            <person name="Damon W."/>
            <person name="Desjardin D."/>
            <person name="Finy P."/>
            <person name="Geml J."/>
            <person name="Haridas S."/>
            <person name="Hughes K."/>
            <person name="Justo A."/>
            <person name="Karasinski D."/>
            <person name="Kautmanova I."/>
            <person name="Kiss B."/>
            <person name="Kocsube S."/>
            <person name="Kotiranta H."/>
            <person name="LaButti K.M."/>
            <person name="Lechner B.E."/>
            <person name="Liimatainen K."/>
            <person name="Lipzen A."/>
            <person name="Lukacs Z."/>
            <person name="Mihaltcheva S."/>
            <person name="Morgado L.N."/>
            <person name="Niskanen T."/>
            <person name="Noordeloos M.E."/>
            <person name="Ohm R.A."/>
            <person name="Ortiz-Santana B."/>
            <person name="Ovrebo C."/>
            <person name="Racz N."/>
            <person name="Riley R."/>
            <person name="Savchenko A."/>
            <person name="Shiryaev A."/>
            <person name="Soop K."/>
            <person name="Spirin V."/>
            <person name="Szebenyi C."/>
            <person name="Tomsovsky M."/>
            <person name="Tulloss R.E."/>
            <person name="Uehling J."/>
            <person name="Grigoriev I.V."/>
            <person name="Vagvolgyi C."/>
            <person name="Papp T."/>
            <person name="Martin F.M."/>
            <person name="Miettinen O."/>
            <person name="Hibbett D.S."/>
            <person name="Nagy L.G."/>
        </authorList>
    </citation>
    <scope>NUCLEOTIDE SEQUENCE [LARGE SCALE GENOMIC DNA]</scope>
    <source>
        <strain evidence="1 2">NL-1719</strain>
    </source>
</reference>
<keyword evidence="2" id="KW-1185">Reference proteome</keyword>
<accession>A0ACD3A964</accession>
<proteinExistence type="predicted"/>
<protein>
    <submittedName>
        <fullName evidence="1">Uncharacterized protein</fullName>
    </submittedName>
</protein>
<sequence>MKSFKNHITERDGAQDEFTLPPVLDLPPWSDETRPELPSIINLFNELGIPQPVARRAPLCPKVPPPEEKEKQEEAGAADVHHVHPTTRCQLEGKGVGSPLHGIASNEGGYTEPLCPGPPDPTRPNHYLSIQYQEPPPPPPTEFSPGGVKVCFAICQDYGSQPQSHVTEGRLITFSLPGGRRPKKARKKVDEAGSKDKSIPSIMTKRKKIRIDKENERNSLDVASSGVPSSSLLGLSATAQAPITNDTPQKITKPDEPNVEDPEGDTDEVLEYRNREEMMIDI</sequence>